<keyword evidence="3" id="KW-1185">Reference proteome</keyword>
<proteinExistence type="predicted"/>
<protein>
    <recommendedName>
        <fullName evidence="4">Cell division protein ZapB</fullName>
    </recommendedName>
</protein>
<dbReference type="Proteomes" id="UP000198744">
    <property type="component" value="Unassembled WGS sequence"/>
</dbReference>
<sequence length="94" mass="11186">MELLILKELEEKIKKLAREHASLKEKNIELEELLKNKTLELKELNTKTEELLRNKALELEELNTKIKEYDEERVEIRTKVDSLLEMLSDVSVHE</sequence>
<dbReference type="AlphaFoldDB" id="A0A1H8ARP7"/>
<evidence type="ECO:0000313" key="2">
    <source>
        <dbReference type="EMBL" id="SEM72489.1"/>
    </source>
</evidence>
<evidence type="ECO:0000256" key="1">
    <source>
        <dbReference type="SAM" id="Coils"/>
    </source>
</evidence>
<accession>A0A1H8ARP7</accession>
<gene>
    <name evidence="2" type="ORF">SAMN04489760_1399</name>
</gene>
<dbReference type="RefSeq" id="WP_093884719.1">
    <property type="nucleotide sequence ID" value="NZ_FOBS01000039.1"/>
</dbReference>
<dbReference type="STRING" id="43775.SAMN04489760_1399"/>
<organism evidence="2 3">
    <name type="scientific">Syntrophus gentianae</name>
    <dbReference type="NCBI Taxonomy" id="43775"/>
    <lineage>
        <taxon>Bacteria</taxon>
        <taxon>Pseudomonadati</taxon>
        <taxon>Thermodesulfobacteriota</taxon>
        <taxon>Syntrophia</taxon>
        <taxon>Syntrophales</taxon>
        <taxon>Syntrophaceae</taxon>
        <taxon>Syntrophus</taxon>
    </lineage>
</organism>
<name>A0A1H8ARP7_9BACT</name>
<keyword evidence="1" id="KW-0175">Coiled coil</keyword>
<reference evidence="2 3" key="1">
    <citation type="submission" date="2016-10" db="EMBL/GenBank/DDBJ databases">
        <authorList>
            <person name="de Groot N.N."/>
        </authorList>
    </citation>
    <scope>NUCLEOTIDE SEQUENCE [LARGE SCALE GENOMIC DNA]</scope>
    <source>
        <strain evidence="2 3">DSM 8423</strain>
    </source>
</reference>
<evidence type="ECO:0000313" key="3">
    <source>
        <dbReference type="Proteomes" id="UP000198744"/>
    </source>
</evidence>
<dbReference type="EMBL" id="FOBS01000039">
    <property type="protein sequence ID" value="SEM72489.1"/>
    <property type="molecule type" value="Genomic_DNA"/>
</dbReference>
<evidence type="ECO:0008006" key="4">
    <source>
        <dbReference type="Google" id="ProtNLM"/>
    </source>
</evidence>
<feature type="coiled-coil region" evidence="1">
    <location>
        <begin position="6"/>
        <end position="86"/>
    </location>
</feature>